<dbReference type="SUPFAM" id="SSF53300">
    <property type="entry name" value="vWA-like"/>
    <property type="match status" value="1"/>
</dbReference>
<evidence type="ECO:0000313" key="3">
    <source>
        <dbReference type="EMBL" id="CAF1061864.1"/>
    </source>
</evidence>
<dbReference type="Gene3D" id="3.40.50.410">
    <property type="entry name" value="von Willebrand factor, type A domain"/>
    <property type="match status" value="1"/>
</dbReference>
<keyword evidence="1" id="KW-0732">Signal</keyword>
<gene>
    <name evidence="4" type="ORF">EDS130_LOCUS27289</name>
    <name evidence="3" type="ORF">XAT740_LOCUS16329</name>
</gene>
<dbReference type="SMART" id="SM00327">
    <property type="entry name" value="VWA"/>
    <property type="match status" value="1"/>
</dbReference>
<evidence type="ECO:0000313" key="5">
    <source>
        <dbReference type="Proteomes" id="UP000663828"/>
    </source>
</evidence>
<organism evidence="3 5">
    <name type="scientific">Adineta ricciae</name>
    <name type="common">Rotifer</name>
    <dbReference type="NCBI Taxonomy" id="249248"/>
    <lineage>
        <taxon>Eukaryota</taxon>
        <taxon>Metazoa</taxon>
        <taxon>Spiralia</taxon>
        <taxon>Gnathifera</taxon>
        <taxon>Rotifera</taxon>
        <taxon>Eurotatoria</taxon>
        <taxon>Bdelloidea</taxon>
        <taxon>Adinetida</taxon>
        <taxon>Adinetidae</taxon>
        <taxon>Adineta</taxon>
    </lineage>
</organism>
<dbReference type="Proteomes" id="UP000663828">
    <property type="component" value="Unassembled WGS sequence"/>
</dbReference>
<proteinExistence type="predicted"/>
<reference evidence="3" key="1">
    <citation type="submission" date="2021-02" db="EMBL/GenBank/DDBJ databases">
        <authorList>
            <person name="Nowell W R."/>
        </authorList>
    </citation>
    <scope>NUCLEOTIDE SEQUENCE</scope>
</reference>
<keyword evidence="5" id="KW-1185">Reference proteome</keyword>
<dbReference type="PANTHER" id="PTHR45737">
    <property type="entry name" value="VON WILLEBRAND FACTOR A DOMAIN-CONTAINING PROTEIN 5A"/>
    <property type="match status" value="1"/>
</dbReference>
<feature type="signal peptide" evidence="1">
    <location>
        <begin position="1"/>
        <end position="18"/>
    </location>
</feature>
<dbReference type="InterPro" id="IPR036465">
    <property type="entry name" value="vWFA_dom_sf"/>
</dbReference>
<evidence type="ECO:0000259" key="2">
    <source>
        <dbReference type="PROSITE" id="PS50234"/>
    </source>
</evidence>
<evidence type="ECO:0000313" key="4">
    <source>
        <dbReference type="EMBL" id="CAF1237825.1"/>
    </source>
</evidence>
<dbReference type="EMBL" id="CAJNOR010001037">
    <property type="protein sequence ID" value="CAF1061864.1"/>
    <property type="molecule type" value="Genomic_DNA"/>
</dbReference>
<feature type="domain" description="VWFA" evidence="2">
    <location>
        <begin position="69"/>
        <end position="240"/>
    </location>
</feature>
<dbReference type="Proteomes" id="UP000663852">
    <property type="component" value="Unassembled WGS sequence"/>
</dbReference>
<feature type="chain" id="PRO_5035685407" description="VWFA domain-containing protein" evidence="1">
    <location>
        <begin position="19"/>
        <end position="468"/>
    </location>
</feature>
<dbReference type="PROSITE" id="PS50234">
    <property type="entry name" value="VWFA"/>
    <property type="match status" value="1"/>
</dbReference>
<dbReference type="PANTHER" id="PTHR45737:SF6">
    <property type="entry name" value="VON WILLEBRAND FACTOR A DOMAIN-CONTAINING PROTEIN 5A"/>
    <property type="match status" value="1"/>
</dbReference>
<sequence length="468" mass="53424">MRLVTNSILLICFTALFAQSTANSSFPVQLSIIQEKQFLPYEISTYTQHVNIEIKTGNHPGTQSKLPRELYIVLDSSGSMASADKWNNAISAIEHIIKSMNTNDKLHMIHYNSISSVVFENADNQQTMLNILHNLHPGGGTNLQAGFDQLMPLLKKYADRSTVKRVFILSDGQINEGVTDHNLLLKEITTIKNTYGVTICSFGIGYDFDEKLMTNIADYGSGDYFFIKGAESMERVVGIAYHGFQNLMGIDAYVKVISKYDTKITDVYGYEMTDKEEQIIPIGNLRYNDMMNILLETQVKITDELLTKSEIDYIIVELWMVDATDRLLKLVSTEKLHLSFSRDEKEFNKLNEIIQYLIELQKIQRQQEEITRLLRERRVDDAHQLLQSLLITMNTLEDKIALDTQTMHDDDERVSLMFVQSVVSAIKRRIMDVETSMTSESENIGDLAMLSGYTTKLSQKYTKSHLDL</sequence>
<dbReference type="AlphaFoldDB" id="A0A814L716"/>
<dbReference type="InterPro" id="IPR002035">
    <property type="entry name" value="VWF_A"/>
</dbReference>
<evidence type="ECO:0000256" key="1">
    <source>
        <dbReference type="SAM" id="SignalP"/>
    </source>
</evidence>
<dbReference type="Pfam" id="PF13519">
    <property type="entry name" value="VWA_2"/>
    <property type="match status" value="1"/>
</dbReference>
<name>A0A814L716_ADIRI</name>
<accession>A0A814L716</accession>
<protein>
    <recommendedName>
        <fullName evidence="2">VWFA domain-containing protein</fullName>
    </recommendedName>
</protein>
<dbReference type="OrthoDB" id="299997at2759"/>
<dbReference type="EMBL" id="CAJNOJ010000171">
    <property type="protein sequence ID" value="CAF1237825.1"/>
    <property type="molecule type" value="Genomic_DNA"/>
</dbReference>
<comment type="caution">
    <text evidence="3">The sequence shown here is derived from an EMBL/GenBank/DDBJ whole genome shotgun (WGS) entry which is preliminary data.</text>
</comment>